<sequence>MNYCEYVDIKAEINIYKGQVNNENFRHQMQLLKEIESFNNTFNPKFSKNEKKLENK</sequence>
<organism evidence="1">
    <name type="scientific">marine sediment metagenome</name>
    <dbReference type="NCBI Taxonomy" id="412755"/>
    <lineage>
        <taxon>unclassified sequences</taxon>
        <taxon>metagenomes</taxon>
        <taxon>ecological metagenomes</taxon>
    </lineage>
</organism>
<proteinExistence type="predicted"/>
<gene>
    <name evidence="1" type="ORF">S03H2_05597</name>
</gene>
<reference evidence="1" key="1">
    <citation type="journal article" date="2014" name="Front. Microbiol.">
        <title>High frequency of phylogenetically diverse reductive dehalogenase-homologous genes in deep subseafloor sedimentary metagenomes.</title>
        <authorList>
            <person name="Kawai M."/>
            <person name="Futagami T."/>
            <person name="Toyoda A."/>
            <person name="Takaki Y."/>
            <person name="Nishi S."/>
            <person name="Hori S."/>
            <person name="Arai W."/>
            <person name="Tsubouchi T."/>
            <person name="Morono Y."/>
            <person name="Uchiyama I."/>
            <person name="Ito T."/>
            <person name="Fujiyama A."/>
            <person name="Inagaki F."/>
            <person name="Takami H."/>
        </authorList>
    </citation>
    <scope>NUCLEOTIDE SEQUENCE</scope>
    <source>
        <strain evidence="1">Expedition CK06-06</strain>
    </source>
</reference>
<accession>X1E3L3</accession>
<dbReference type="AlphaFoldDB" id="X1E3L3"/>
<protein>
    <submittedName>
        <fullName evidence="1">Uncharacterized protein</fullName>
    </submittedName>
</protein>
<evidence type="ECO:0000313" key="1">
    <source>
        <dbReference type="EMBL" id="GAH27132.1"/>
    </source>
</evidence>
<name>X1E3L3_9ZZZZ</name>
<dbReference type="EMBL" id="BARU01002353">
    <property type="protein sequence ID" value="GAH27132.1"/>
    <property type="molecule type" value="Genomic_DNA"/>
</dbReference>
<comment type="caution">
    <text evidence="1">The sequence shown here is derived from an EMBL/GenBank/DDBJ whole genome shotgun (WGS) entry which is preliminary data.</text>
</comment>